<keyword evidence="2" id="KW-1185">Reference proteome</keyword>
<proteinExistence type="predicted"/>
<dbReference type="InterPro" id="IPR053223">
    <property type="entry name" value="Prob_Methyltransferase"/>
</dbReference>
<dbReference type="PANTHER" id="PTHR44067:SF7">
    <property type="entry name" value="METHYLTRANSFERASE TYPE 11 DOMAIN-CONTAINING PROTEIN"/>
    <property type="match status" value="1"/>
</dbReference>
<organism evidence="1 2">
    <name type="scientific">Solanum pinnatisectum</name>
    <name type="common">tansyleaf nightshade</name>
    <dbReference type="NCBI Taxonomy" id="50273"/>
    <lineage>
        <taxon>Eukaryota</taxon>
        <taxon>Viridiplantae</taxon>
        <taxon>Streptophyta</taxon>
        <taxon>Embryophyta</taxon>
        <taxon>Tracheophyta</taxon>
        <taxon>Spermatophyta</taxon>
        <taxon>Magnoliopsida</taxon>
        <taxon>eudicotyledons</taxon>
        <taxon>Gunneridae</taxon>
        <taxon>Pentapetalae</taxon>
        <taxon>asterids</taxon>
        <taxon>lamiids</taxon>
        <taxon>Solanales</taxon>
        <taxon>Solanaceae</taxon>
        <taxon>Solanoideae</taxon>
        <taxon>Solaneae</taxon>
        <taxon>Solanum</taxon>
    </lineage>
</organism>
<name>A0AAV9KGN6_9SOLN</name>
<gene>
    <name evidence="1" type="ORF">R3W88_006103</name>
</gene>
<accession>A0AAV9KGN6</accession>
<protein>
    <submittedName>
        <fullName evidence="1">Uncharacterized protein</fullName>
    </submittedName>
</protein>
<evidence type="ECO:0000313" key="1">
    <source>
        <dbReference type="EMBL" id="KAK4711590.1"/>
    </source>
</evidence>
<evidence type="ECO:0000313" key="2">
    <source>
        <dbReference type="Proteomes" id="UP001311915"/>
    </source>
</evidence>
<dbReference type="AlphaFoldDB" id="A0AAV9KGN6"/>
<dbReference type="EMBL" id="JAWPEI010000011">
    <property type="protein sequence ID" value="KAK4711590.1"/>
    <property type="molecule type" value="Genomic_DNA"/>
</dbReference>
<dbReference type="Proteomes" id="UP001311915">
    <property type="component" value="Unassembled WGS sequence"/>
</dbReference>
<comment type="caution">
    <text evidence="1">The sequence shown here is derived from an EMBL/GenBank/DDBJ whole genome shotgun (WGS) entry which is preliminary data.</text>
</comment>
<reference evidence="1 2" key="1">
    <citation type="submission" date="2023-10" db="EMBL/GenBank/DDBJ databases">
        <title>Genome-Wide Identification Analysis in wild type Solanum Pinnatisectum Reveals Some Genes Defensing Phytophthora Infestans.</title>
        <authorList>
            <person name="Sun C."/>
        </authorList>
    </citation>
    <scope>NUCLEOTIDE SEQUENCE [LARGE SCALE GENOMIC DNA]</scope>
    <source>
        <strain evidence="1">LQN</strain>
        <tissue evidence="1">Leaf</tissue>
    </source>
</reference>
<sequence length="153" mass="16801">MDFVPSGTSDKIGTIQRRLAWPLRKDDTHKSRNGPNFFAGRVGNVDSTRETNYLIVDSNFDDCKDRFDLNGREKTRWTVKKDAGVDVSINEVIAVTKDGTIRIGMNTGGGVATFAGVKAWCAVLATSSVLVEQLEKVYAPLIDGIMYLSALLE</sequence>
<dbReference type="PANTHER" id="PTHR44067">
    <property type="entry name" value="S-ADENOSYL-L-METHIONINE-DEPENDENT METHYLTRANSFERASE SUPERFAMILY PROTEIN-RELATED"/>
    <property type="match status" value="1"/>
</dbReference>